<dbReference type="Pfam" id="PF10830">
    <property type="entry name" value="DUF2553"/>
    <property type="match status" value="1"/>
</dbReference>
<protein>
    <recommendedName>
        <fullName evidence="3">DUF2553 family protein</fullName>
    </recommendedName>
</protein>
<dbReference type="PATRIC" id="fig|284581.3.peg.3570"/>
<gene>
    <name evidence="1" type="ORF">AMD01_07605</name>
</gene>
<dbReference type="AlphaFoldDB" id="A0A0M0L6X4"/>
<keyword evidence="2" id="KW-1185">Reference proteome</keyword>
<accession>A0A0M0L6X4</accession>
<evidence type="ECO:0008006" key="3">
    <source>
        <dbReference type="Google" id="ProtNLM"/>
    </source>
</evidence>
<reference evidence="2" key="1">
    <citation type="submission" date="2015-08" db="EMBL/GenBank/DDBJ databases">
        <title>Fjat-14210 dsm16467.</title>
        <authorList>
            <person name="Liu B."/>
            <person name="Wang J."/>
            <person name="Zhu Y."/>
            <person name="Liu G."/>
            <person name="Chen Q."/>
            <person name="Chen Z."/>
            <person name="Lan J."/>
            <person name="Che J."/>
            <person name="Ge C."/>
            <person name="Shi H."/>
            <person name="Pan Z."/>
            <person name="Liu X."/>
        </authorList>
    </citation>
    <scope>NUCLEOTIDE SEQUENCE [LARGE SCALE GENOMIC DNA]</scope>
    <source>
        <strain evidence="2">DSM 16467</strain>
    </source>
</reference>
<dbReference type="RefSeq" id="WP_053400790.1">
    <property type="nucleotide sequence ID" value="NZ_CP061868.1"/>
</dbReference>
<evidence type="ECO:0000313" key="2">
    <source>
        <dbReference type="Proteomes" id="UP000037558"/>
    </source>
</evidence>
<organism evidence="1 2">
    <name type="scientific">Priestia koreensis</name>
    <dbReference type="NCBI Taxonomy" id="284581"/>
    <lineage>
        <taxon>Bacteria</taxon>
        <taxon>Bacillati</taxon>
        <taxon>Bacillota</taxon>
        <taxon>Bacilli</taxon>
        <taxon>Bacillales</taxon>
        <taxon>Bacillaceae</taxon>
        <taxon>Priestia</taxon>
    </lineage>
</organism>
<name>A0A0M0L6X4_9BACI</name>
<dbReference type="STRING" id="284581.AMD01_07605"/>
<dbReference type="EMBL" id="LILC01000011">
    <property type="protein sequence ID" value="KOO46784.1"/>
    <property type="molecule type" value="Genomic_DNA"/>
</dbReference>
<sequence>MSMIHIMNVTDKVIAKVRDDYVELYLQKERIGTVKFLEEGKVYDMIEGYEYEDNQILKLIDCAQEPIQYVEDCDLGWC</sequence>
<evidence type="ECO:0000313" key="1">
    <source>
        <dbReference type="EMBL" id="KOO46784.1"/>
    </source>
</evidence>
<dbReference type="InterPro" id="IPR020140">
    <property type="entry name" value="Uncharacterised_YusG"/>
</dbReference>
<proteinExistence type="predicted"/>
<comment type="caution">
    <text evidence="1">The sequence shown here is derived from an EMBL/GenBank/DDBJ whole genome shotgun (WGS) entry which is preliminary data.</text>
</comment>
<dbReference type="Proteomes" id="UP000037558">
    <property type="component" value="Unassembled WGS sequence"/>
</dbReference>